<name>A0ABW7Q932_9MICO</name>
<evidence type="ECO:0000313" key="1">
    <source>
        <dbReference type="EMBL" id="MFH8251390.1"/>
    </source>
</evidence>
<dbReference type="PANTHER" id="PTHR38009">
    <property type="entry name" value="CONSERVED HYPOTHETICAL PHAGE TAIL PROTEIN"/>
    <property type="match status" value="1"/>
</dbReference>
<organism evidence="1 2">
    <name type="scientific">Microbacterium alkaliflavum</name>
    <dbReference type="NCBI Taxonomy" id="3248839"/>
    <lineage>
        <taxon>Bacteria</taxon>
        <taxon>Bacillati</taxon>
        <taxon>Actinomycetota</taxon>
        <taxon>Actinomycetes</taxon>
        <taxon>Micrococcales</taxon>
        <taxon>Microbacteriaceae</taxon>
        <taxon>Microbacterium</taxon>
    </lineage>
</organism>
<keyword evidence="2" id="KW-1185">Reference proteome</keyword>
<reference evidence="1 2" key="1">
    <citation type="submission" date="2024-09" db="EMBL/GenBank/DDBJ databases">
        <authorList>
            <person name="Pan X."/>
        </authorList>
    </citation>
    <scope>NUCLEOTIDE SEQUENCE [LARGE SCALE GENOMIC DNA]</scope>
    <source>
        <strain evidence="1 2">B2969</strain>
    </source>
</reference>
<sequence length="167" mass="18259">MSDASATTPTAPGAGAAAAQNTWVDPFGANNFKLMISGLAVGHFTECSGPQVTIDTVEYREAGQSQVVHHIPTITSYGEITLRQGLTRTTELWDWFMATVHGEIQRHAVSIILLDSRGTVPVVQWDLFDALPVRWVGANLRATAREVYIQEFGLKYEGIERVGSRDA</sequence>
<dbReference type="InterPro" id="IPR011747">
    <property type="entry name" value="CHP02241"/>
</dbReference>
<accession>A0ABW7Q932</accession>
<evidence type="ECO:0000313" key="2">
    <source>
        <dbReference type="Proteomes" id="UP001610861"/>
    </source>
</evidence>
<dbReference type="RefSeq" id="WP_397556836.1">
    <property type="nucleotide sequence ID" value="NZ_JBIQWL010000004.1"/>
</dbReference>
<gene>
    <name evidence="1" type="ORF">ACH3VR_13540</name>
</gene>
<dbReference type="EMBL" id="JBIQWL010000004">
    <property type="protein sequence ID" value="MFH8251390.1"/>
    <property type="molecule type" value="Genomic_DNA"/>
</dbReference>
<protein>
    <submittedName>
        <fullName evidence="1">Phage tail protein</fullName>
    </submittedName>
</protein>
<dbReference type="InterPro" id="IPR010667">
    <property type="entry name" value="Phage_T4_Gp19"/>
</dbReference>
<dbReference type="NCBIfam" id="TIGR02241">
    <property type="entry name" value="conserved hypothetical phage tail region protein"/>
    <property type="match status" value="1"/>
</dbReference>
<proteinExistence type="predicted"/>
<comment type="caution">
    <text evidence="1">The sequence shown here is derived from an EMBL/GenBank/DDBJ whole genome shotgun (WGS) entry which is preliminary data.</text>
</comment>
<dbReference type="Pfam" id="PF06841">
    <property type="entry name" value="Phage_T4_gp19"/>
    <property type="match status" value="1"/>
</dbReference>
<dbReference type="PANTHER" id="PTHR38009:SF1">
    <property type="entry name" value="CONSERVED HYPOTHETICAL PHAGE TAIL PROTEIN"/>
    <property type="match status" value="1"/>
</dbReference>
<dbReference type="Proteomes" id="UP001610861">
    <property type="component" value="Unassembled WGS sequence"/>
</dbReference>